<feature type="region of interest" description="Disordered" evidence="2">
    <location>
        <begin position="508"/>
        <end position="579"/>
    </location>
</feature>
<dbReference type="Proteomes" id="UP001642484">
    <property type="component" value="Unassembled WGS sequence"/>
</dbReference>
<accession>A0ABP0JE67</accession>
<feature type="compositionally biased region" description="Basic residues" evidence="2">
    <location>
        <begin position="31"/>
        <end position="40"/>
    </location>
</feature>
<reference evidence="3 4" key="1">
    <citation type="submission" date="2024-02" db="EMBL/GenBank/DDBJ databases">
        <authorList>
            <person name="Chen Y."/>
            <person name="Shah S."/>
            <person name="Dougan E. K."/>
            <person name="Thang M."/>
            <person name="Chan C."/>
        </authorList>
    </citation>
    <scope>NUCLEOTIDE SEQUENCE [LARGE SCALE GENOMIC DNA]</scope>
</reference>
<feature type="compositionally biased region" description="Low complexity" evidence="2">
    <location>
        <begin position="541"/>
        <end position="551"/>
    </location>
</feature>
<organism evidence="3 4">
    <name type="scientific">Durusdinium trenchii</name>
    <dbReference type="NCBI Taxonomy" id="1381693"/>
    <lineage>
        <taxon>Eukaryota</taxon>
        <taxon>Sar</taxon>
        <taxon>Alveolata</taxon>
        <taxon>Dinophyceae</taxon>
        <taxon>Suessiales</taxon>
        <taxon>Symbiodiniaceae</taxon>
        <taxon>Durusdinium</taxon>
    </lineage>
</organism>
<feature type="compositionally biased region" description="Basic and acidic residues" evidence="2">
    <location>
        <begin position="606"/>
        <end position="624"/>
    </location>
</feature>
<evidence type="ECO:0000313" key="3">
    <source>
        <dbReference type="EMBL" id="CAK9012502.1"/>
    </source>
</evidence>
<sequence>MADPQSLNKVSAESSWHTVAGRQARMERFHQTRSRHKHHDATRYVDAEPTSSASGSVAGCASNGHSPPSQQQGLRAQDLASSLTELANFVAQSQRENLPAGVPVPAEASALQSLLEQVAQQNLLRAGLASVPEQKRQHPVVEQAAAWPCPAGPLNGQRHVPPEVSGPQVGKGLQAEVPPSIQLAKLAEIFRLLGQHDQVRAMMPEQNMSSEQQTLLSHFACEQVDKWLQEQRTQLQQLRQMQQLQQMQRQMQELQPKLQQMQEMVNRFMNAAYVAQQVPPLQSHQLTAMPAYVHPPAPGLDLPPGMSDPGCPAPLESLASYSQMGMPTGCPAGNIAGHEKISSGNMDMKHSARAQTRANHVHTQKKKGWLNSETEEAAQSSSPPSSSTEKTSLHADKKSTLGMHLTQLQTEDPKCVFIARRINGMGFESKDVLSAHYEQYGRVLKVLVAHSKVKPFRRQGAQSRIRPGSLGFIVMDSPQSVENILAVGANQFVRGYNISVERFEKIAKPQDAGQSTAGDSTTTHGGSTTTGSGSGSGGDSNGSDKSSAAGANGLGESGSGGSEEGSDKGNGFSADGSQQKAEAFHAVTFPSQSVPSAPAKICHTFPHPDQEAERGAEREEGGALRGALREETSEIAEIGEKKREVLNLEIGEIVEMAHDTHVAQGRKAEGGETLDEEKGGTLALLEGERRHETLSLHLMDLSEERILSQKWPEWMQCDVNACKVLEEVSTQISSNCRTLGANLEGVCRHALQRLPAEESSAVCASACTEFISTFSNFSVALLAVAGDLETIVSQPLQKAIATLVEETTGRAKHLHQVKKRFAELQDKYAKTQQKTIEAKSKLASGGDRRWTWRKMDKTAVDQHAAVCDLARCEEELLESEACLRKLEDESRERLAQLDMDKKAMLQRVLQQGRCSLRRLLSVADEVPALEDFQGVMPGADYSACLKEVEPERAAGQPHSDEIPVEIQQEALPDRLSQYLPGPDLDEESDRDVEVSAAALATGWSPDSTSSRSRLGRQGSLVFESDSQLLIKASRGPCERLLEVQKKPSGDKTGACVEALERQRPPDALSESSEDGAGRPAEEVPDCCEIELQLSPLVSEQPHQIFERYVKRLPDHVAAAVETNWDKLQSCAAEHPLGSLVGKLELFWIHKPGETPSADSAVGLVCFQFVQGYASHYARILHLSVASPEALRSAVLNSKRLIFGTLPVQSVRVTVLAAEDGERRICVDPQVEQAFHQCGFRWFQLTQKLRRQKSAFLRHRKKCRAVRFLVLHSPRSDLDPPPPRDNIGMKSPLLLQSLDPSCVFSCRVLGQESHMF</sequence>
<feature type="region of interest" description="Disordered" evidence="2">
    <location>
        <begin position="348"/>
        <end position="394"/>
    </location>
</feature>
<feature type="compositionally biased region" description="Gly residues" evidence="2">
    <location>
        <begin position="552"/>
        <end position="563"/>
    </location>
</feature>
<evidence type="ECO:0000256" key="1">
    <source>
        <dbReference type="SAM" id="Coils"/>
    </source>
</evidence>
<evidence type="ECO:0000313" key="4">
    <source>
        <dbReference type="Proteomes" id="UP001642484"/>
    </source>
</evidence>
<feature type="region of interest" description="Disordered" evidence="2">
    <location>
        <begin position="1"/>
        <end position="77"/>
    </location>
</feature>
<feature type="region of interest" description="Disordered" evidence="2">
    <location>
        <begin position="1059"/>
        <end position="1081"/>
    </location>
</feature>
<feature type="region of interest" description="Disordered" evidence="2">
    <location>
        <begin position="593"/>
        <end position="624"/>
    </location>
</feature>
<keyword evidence="4" id="KW-1185">Reference proteome</keyword>
<feature type="compositionally biased region" description="Low complexity" evidence="2">
    <location>
        <begin position="377"/>
        <end position="390"/>
    </location>
</feature>
<keyword evidence="1" id="KW-0175">Coiled coil</keyword>
<evidence type="ECO:0000256" key="2">
    <source>
        <dbReference type="SAM" id="MobiDB-lite"/>
    </source>
</evidence>
<feature type="compositionally biased region" description="Basic residues" evidence="2">
    <location>
        <begin position="359"/>
        <end position="368"/>
    </location>
</feature>
<feature type="coiled-coil region" evidence="1">
    <location>
        <begin position="228"/>
        <end position="264"/>
    </location>
</feature>
<feature type="compositionally biased region" description="Low complexity" evidence="2">
    <location>
        <begin position="51"/>
        <end position="64"/>
    </location>
</feature>
<protein>
    <recommendedName>
        <fullName evidence="5">RRM domain-containing protein</fullName>
    </recommendedName>
</protein>
<evidence type="ECO:0008006" key="5">
    <source>
        <dbReference type="Google" id="ProtNLM"/>
    </source>
</evidence>
<feature type="compositionally biased region" description="Polar residues" evidence="2">
    <location>
        <begin position="65"/>
        <end position="77"/>
    </location>
</feature>
<feature type="compositionally biased region" description="Low complexity" evidence="2">
    <location>
        <begin position="515"/>
        <end position="531"/>
    </location>
</feature>
<feature type="compositionally biased region" description="Polar residues" evidence="2">
    <location>
        <begin position="1"/>
        <end position="17"/>
    </location>
</feature>
<name>A0ABP0JE67_9DINO</name>
<proteinExistence type="predicted"/>
<dbReference type="EMBL" id="CAXAMN010005113">
    <property type="protein sequence ID" value="CAK9012502.1"/>
    <property type="molecule type" value="Genomic_DNA"/>
</dbReference>
<gene>
    <name evidence="3" type="ORF">CCMP2556_LOCUS10878</name>
</gene>
<comment type="caution">
    <text evidence="3">The sequence shown here is derived from an EMBL/GenBank/DDBJ whole genome shotgun (WGS) entry which is preliminary data.</text>
</comment>